<accession>A0ABT1MDX7</accession>
<reference evidence="9 10" key="1">
    <citation type="submission" date="2022-07" db="EMBL/GenBank/DDBJ databases">
        <title>Fecal culturing of patients with breast cancer.</title>
        <authorList>
            <person name="Teng N.M.Y."/>
            <person name="Kiu R."/>
            <person name="Evans R."/>
            <person name="Baker D.J."/>
            <person name="Zenner C."/>
            <person name="Robinson S.D."/>
            <person name="Hall L.J."/>
        </authorList>
    </citation>
    <scope>NUCLEOTIDE SEQUENCE [LARGE SCALE GENOMIC DNA]</scope>
    <source>
        <strain evidence="9 10">LH1063</strain>
    </source>
</reference>
<evidence type="ECO:0000256" key="6">
    <source>
        <dbReference type="ARBA" id="ARBA00023136"/>
    </source>
</evidence>
<evidence type="ECO:0000256" key="8">
    <source>
        <dbReference type="SAM" id="SignalP"/>
    </source>
</evidence>
<dbReference type="Pfam" id="PF03349">
    <property type="entry name" value="Toluene_X"/>
    <property type="match status" value="1"/>
</dbReference>
<dbReference type="Proteomes" id="UP001205603">
    <property type="component" value="Unassembled WGS sequence"/>
</dbReference>
<comment type="caution">
    <text evidence="9">The sequence shown here is derived from an EMBL/GenBank/DDBJ whole genome shotgun (WGS) entry which is preliminary data.</text>
</comment>
<evidence type="ECO:0000313" key="9">
    <source>
        <dbReference type="EMBL" id="MCP9610837.1"/>
    </source>
</evidence>
<comment type="similarity">
    <text evidence="2">Belongs to the OmpP1/FadL family.</text>
</comment>
<evidence type="ECO:0000256" key="7">
    <source>
        <dbReference type="ARBA" id="ARBA00023237"/>
    </source>
</evidence>
<feature type="signal peptide" evidence="8">
    <location>
        <begin position="1"/>
        <end position="19"/>
    </location>
</feature>
<proteinExistence type="inferred from homology"/>
<name>A0ABT1MDX7_9BACT</name>
<dbReference type="SUPFAM" id="SSF56935">
    <property type="entry name" value="Porins"/>
    <property type="match status" value="1"/>
</dbReference>
<keyword evidence="3" id="KW-1134">Transmembrane beta strand</keyword>
<keyword evidence="6" id="KW-0472">Membrane</keyword>
<keyword evidence="10" id="KW-1185">Reference proteome</keyword>
<keyword evidence="7" id="KW-0998">Cell outer membrane</keyword>
<dbReference type="EMBL" id="JANDHW010000001">
    <property type="protein sequence ID" value="MCP9610837.1"/>
    <property type="molecule type" value="Genomic_DNA"/>
</dbReference>
<protein>
    <submittedName>
        <fullName evidence="9">Outer membrane protein transport protein</fullName>
    </submittedName>
</protein>
<feature type="chain" id="PRO_5046388472" evidence="8">
    <location>
        <begin position="20"/>
        <end position="450"/>
    </location>
</feature>
<dbReference type="RefSeq" id="WP_255025422.1">
    <property type="nucleotide sequence ID" value="NZ_JANDHW010000001.1"/>
</dbReference>
<evidence type="ECO:0000256" key="5">
    <source>
        <dbReference type="ARBA" id="ARBA00022729"/>
    </source>
</evidence>
<evidence type="ECO:0000256" key="1">
    <source>
        <dbReference type="ARBA" id="ARBA00004571"/>
    </source>
</evidence>
<comment type="subcellular location">
    <subcellularLocation>
        <location evidence="1">Cell outer membrane</location>
        <topology evidence="1">Multi-pass membrane protein</topology>
    </subcellularLocation>
</comment>
<evidence type="ECO:0000256" key="2">
    <source>
        <dbReference type="ARBA" id="ARBA00008163"/>
    </source>
</evidence>
<dbReference type="PANTHER" id="PTHR35093:SF8">
    <property type="entry name" value="OUTER MEMBRANE PROTEIN NMB0088-RELATED"/>
    <property type="match status" value="1"/>
</dbReference>
<evidence type="ECO:0000256" key="3">
    <source>
        <dbReference type="ARBA" id="ARBA00022452"/>
    </source>
</evidence>
<organism evidence="9 10">
    <name type="scientific">Coprobacter tertius</name>
    <dbReference type="NCBI Taxonomy" id="2944915"/>
    <lineage>
        <taxon>Bacteria</taxon>
        <taxon>Pseudomonadati</taxon>
        <taxon>Bacteroidota</taxon>
        <taxon>Bacteroidia</taxon>
        <taxon>Bacteroidales</taxon>
        <taxon>Barnesiellaceae</taxon>
        <taxon>Coprobacter</taxon>
    </lineage>
</organism>
<evidence type="ECO:0000256" key="4">
    <source>
        <dbReference type="ARBA" id="ARBA00022692"/>
    </source>
</evidence>
<evidence type="ECO:0000313" key="10">
    <source>
        <dbReference type="Proteomes" id="UP001205603"/>
    </source>
</evidence>
<keyword evidence="5 8" id="KW-0732">Signal</keyword>
<gene>
    <name evidence="9" type="ORF">NMU02_01860</name>
</gene>
<sequence length="450" mass="48999">MKKITTLILASVFVSNSMAEGYQVNMQSTRQTGMGHVGAALKLGAESMHFNPAGMAFLDKSIDISAGASAIFSKASFKNNGTGLTERTDNNPSTPIYAYAGFKVYDFMTAGISFTTPYGSGLNWGKNWSGAHLVQDISLRAYMIQPTFAFKILPNLSIGAGLEIALGKVELSRALMPVGSLSSIPNIGTFLPNYQAYNDIAPISATLQGKSKTGIGFNVGLLYDINEQWSVGVSYRSEVKLKVKSGTADLQFGSDEIKQAVETINRIIVGAGGSPIIPPLSEGTFRAEMPLPANLNIGVAWKPNPRLTLSAEAQIVFWKSYKDLTIHFNESALKIEDIYAPKNYKNAAAYRLGAEYALTNRFDIRGGLYYDQSPIQKDYYNPETPGMDKIGLSAGFSFRPIKSLSVDFAFLYIQGLGRDGAYTDPRTGLKFEGHYKTHAFAPSLGLTYRY</sequence>
<dbReference type="PANTHER" id="PTHR35093">
    <property type="entry name" value="OUTER MEMBRANE PROTEIN NMB0088-RELATED"/>
    <property type="match status" value="1"/>
</dbReference>
<dbReference type="Gene3D" id="2.40.160.60">
    <property type="entry name" value="Outer membrane protein transport protein (OMPP1/FadL/TodX)"/>
    <property type="match status" value="1"/>
</dbReference>
<dbReference type="InterPro" id="IPR005017">
    <property type="entry name" value="OMPP1/FadL/TodX"/>
</dbReference>
<keyword evidence="4" id="KW-0812">Transmembrane</keyword>